<organism evidence="1 2">
    <name type="scientific">Araneus ventricosus</name>
    <name type="common">Orbweaver spider</name>
    <name type="synonym">Epeira ventricosa</name>
    <dbReference type="NCBI Taxonomy" id="182803"/>
    <lineage>
        <taxon>Eukaryota</taxon>
        <taxon>Metazoa</taxon>
        <taxon>Ecdysozoa</taxon>
        <taxon>Arthropoda</taxon>
        <taxon>Chelicerata</taxon>
        <taxon>Arachnida</taxon>
        <taxon>Araneae</taxon>
        <taxon>Araneomorphae</taxon>
        <taxon>Entelegynae</taxon>
        <taxon>Araneoidea</taxon>
        <taxon>Araneidae</taxon>
        <taxon>Araneus</taxon>
    </lineage>
</organism>
<evidence type="ECO:0000313" key="1">
    <source>
        <dbReference type="EMBL" id="GBM31117.1"/>
    </source>
</evidence>
<protein>
    <submittedName>
        <fullName evidence="1">Uncharacterized protein</fullName>
    </submittedName>
</protein>
<name>A0A4Y2ERI4_ARAVE</name>
<keyword evidence="2" id="KW-1185">Reference proteome</keyword>
<dbReference type="Proteomes" id="UP000499080">
    <property type="component" value="Unassembled WGS sequence"/>
</dbReference>
<gene>
    <name evidence="1" type="ORF">AVEN_58915_1</name>
</gene>
<sequence>MVRRSWSVALARSTPHLSSKDGKELLLLESLWSCPSLSGEMSVNAWISEARESTSVQFPRTVVHSVRVVGMVRLVGFRTAKNPQVRPRATKQLIVGKGFTVINIKTSMN</sequence>
<dbReference type="EMBL" id="BGPR01000676">
    <property type="protein sequence ID" value="GBM31117.1"/>
    <property type="molecule type" value="Genomic_DNA"/>
</dbReference>
<comment type="caution">
    <text evidence="1">The sequence shown here is derived from an EMBL/GenBank/DDBJ whole genome shotgun (WGS) entry which is preliminary data.</text>
</comment>
<evidence type="ECO:0000313" key="2">
    <source>
        <dbReference type="Proteomes" id="UP000499080"/>
    </source>
</evidence>
<reference evidence="1 2" key="1">
    <citation type="journal article" date="2019" name="Sci. Rep.">
        <title>Orb-weaving spider Araneus ventricosus genome elucidates the spidroin gene catalogue.</title>
        <authorList>
            <person name="Kono N."/>
            <person name="Nakamura H."/>
            <person name="Ohtoshi R."/>
            <person name="Moran D.A.P."/>
            <person name="Shinohara A."/>
            <person name="Yoshida Y."/>
            <person name="Fujiwara M."/>
            <person name="Mori M."/>
            <person name="Tomita M."/>
            <person name="Arakawa K."/>
        </authorList>
    </citation>
    <scope>NUCLEOTIDE SEQUENCE [LARGE SCALE GENOMIC DNA]</scope>
</reference>
<dbReference type="AlphaFoldDB" id="A0A4Y2ERI4"/>
<proteinExistence type="predicted"/>
<accession>A0A4Y2ERI4</accession>